<keyword evidence="2" id="KW-1185">Reference proteome</keyword>
<protein>
    <submittedName>
        <fullName evidence="1">Uncharacterized protein</fullName>
    </submittedName>
</protein>
<evidence type="ECO:0000313" key="1">
    <source>
        <dbReference type="EMBL" id="KAL0571634.1"/>
    </source>
</evidence>
<gene>
    <name evidence="1" type="ORF">V5O48_010327</name>
</gene>
<accession>A0ABR3F9A2</accession>
<reference evidence="1 2" key="1">
    <citation type="submission" date="2024-02" db="EMBL/GenBank/DDBJ databases">
        <title>A draft genome for the cacao thread blight pathogen Marasmius crinis-equi.</title>
        <authorList>
            <person name="Cohen S.P."/>
            <person name="Baruah I.K."/>
            <person name="Amoako-Attah I."/>
            <person name="Bukari Y."/>
            <person name="Meinhardt L.W."/>
            <person name="Bailey B.A."/>
        </authorList>
    </citation>
    <scope>NUCLEOTIDE SEQUENCE [LARGE SCALE GENOMIC DNA]</scope>
    <source>
        <strain evidence="1 2">GH-76</strain>
    </source>
</reference>
<name>A0ABR3F9A2_9AGAR</name>
<sequence>MSQILTGAQNVSIGSLPNLSTVDGDQHNSYTVYYGTEPKPRYYYITGTEEEEAEYEQYDELRRGDFTADNGDYCPPAGPGEGEHKFSINYGQKTVFTAQLRSQTPGGSRRITVIAYNGRNSVEASCNG</sequence>
<evidence type="ECO:0000313" key="2">
    <source>
        <dbReference type="Proteomes" id="UP001465976"/>
    </source>
</evidence>
<organism evidence="1 2">
    <name type="scientific">Marasmius crinis-equi</name>
    <dbReference type="NCBI Taxonomy" id="585013"/>
    <lineage>
        <taxon>Eukaryota</taxon>
        <taxon>Fungi</taxon>
        <taxon>Dikarya</taxon>
        <taxon>Basidiomycota</taxon>
        <taxon>Agaricomycotina</taxon>
        <taxon>Agaricomycetes</taxon>
        <taxon>Agaricomycetidae</taxon>
        <taxon>Agaricales</taxon>
        <taxon>Marasmiineae</taxon>
        <taxon>Marasmiaceae</taxon>
        <taxon>Marasmius</taxon>
    </lineage>
</organism>
<proteinExistence type="predicted"/>
<dbReference type="EMBL" id="JBAHYK010000738">
    <property type="protein sequence ID" value="KAL0571634.1"/>
    <property type="molecule type" value="Genomic_DNA"/>
</dbReference>
<dbReference type="Proteomes" id="UP001465976">
    <property type="component" value="Unassembled WGS sequence"/>
</dbReference>
<comment type="caution">
    <text evidence="1">The sequence shown here is derived from an EMBL/GenBank/DDBJ whole genome shotgun (WGS) entry which is preliminary data.</text>
</comment>